<keyword evidence="4" id="KW-1185">Reference proteome</keyword>
<dbReference type="RefSeq" id="XP_019540289.3">
    <property type="nucleotide sequence ID" value="XM_019684744.3"/>
</dbReference>
<feature type="chain" id="PRO_5045231700" evidence="2">
    <location>
        <begin position="26"/>
        <end position="227"/>
    </location>
</feature>
<evidence type="ECO:0000313" key="4">
    <source>
        <dbReference type="Proteomes" id="UP000069940"/>
    </source>
</evidence>
<feature type="transmembrane region" description="Helical" evidence="1">
    <location>
        <begin position="103"/>
        <end position="126"/>
    </location>
</feature>
<sequence length="227" mass="24225">MRFWNIPLLATGAVLLALIIGEISCNVHEFDGNDLNYNVNSRQQQQHGGPQTGPSTSMGRGFAETAKDLIMSPAGQLAVSFAKEMISRSAGNSQVLSLNLTNLLILFLLKALIFAAGLIGAGNWGAYGRGRSEGGSFFYPGEPGLMIGYLAAEGSGQEGCMLQSACMSPHTANEYARAASALVKGAEIFDPEIPKNSKYNHLLIQLDRAIMEGLQGAPCEMIYPCHL</sequence>
<dbReference type="EnsemblMetazoa" id="AALFPA23_007136.R9453">
    <property type="protein sequence ID" value="AALFPA23_007136.P9453"/>
    <property type="gene ID" value="AALFPA23_007136"/>
</dbReference>
<evidence type="ECO:0000256" key="2">
    <source>
        <dbReference type="SAM" id="SignalP"/>
    </source>
</evidence>
<feature type="signal peptide" evidence="2">
    <location>
        <begin position="1"/>
        <end position="25"/>
    </location>
</feature>
<reference evidence="4" key="1">
    <citation type="journal article" date="2015" name="Proc. Natl. Acad. Sci. U.S.A.">
        <title>Genome sequence of the Asian Tiger mosquito, Aedes albopictus, reveals insights into its biology, genetics, and evolution.</title>
        <authorList>
            <person name="Chen X.G."/>
            <person name="Jiang X."/>
            <person name="Gu J."/>
            <person name="Xu M."/>
            <person name="Wu Y."/>
            <person name="Deng Y."/>
            <person name="Zhang C."/>
            <person name="Bonizzoni M."/>
            <person name="Dermauw W."/>
            <person name="Vontas J."/>
            <person name="Armbruster P."/>
            <person name="Huang X."/>
            <person name="Yang Y."/>
            <person name="Zhang H."/>
            <person name="He W."/>
            <person name="Peng H."/>
            <person name="Liu Y."/>
            <person name="Wu K."/>
            <person name="Chen J."/>
            <person name="Lirakis M."/>
            <person name="Topalis P."/>
            <person name="Van Leeuwen T."/>
            <person name="Hall A.B."/>
            <person name="Jiang X."/>
            <person name="Thorpe C."/>
            <person name="Mueller R.L."/>
            <person name="Sun C."/>
            <person name="Waterhouse R.M."/>
            <person name="Yan G."/>
            <person name="Tu Z.J."/>
            <person name="Fang X."/>
            <person name="James A.A."/>
        </authorList>
    </citation>
    <scope>NUCLEOTIDE SEQUENCE [LARGE SCALE GENOMIC DNA]</scope>
    <source>
        <strain evidence="4">Foshan</strain>
    </source>
</reference>
<proteinExistence type="predicted"/>
<accession>A0ABM1Y9U9</accession>
<keyword evidence="1" id="KW-0812">Transmembrane</keyword>
<keyword evidence="1" id="KW-0472">Membrane</keyword>
<dbReference type="GeneID" id="109411233"/>
<organism evidence="3 4">
    <name type="scientific">Aedes albopictus</name>
    <name type="common">Asian tiger mosquito</name>
    <name type="synonym">Stegomyia albopicta</name>
    <dbReference type="NCBI Taxonomy" id="7160"/>
    <lineage>
        <taxon>Eukaryota</taxon>
        <taxon>Metazoa</taxon>
        <taxon>Ecdysozoa</taxon>
        <taxon>Arthropoda</taxon>
        <taxon>Hexapoda</taxon>
        <taxon>Insecta</taxon>
        <taxon>Pterygota</taxon>
        <taxon>Neoptera</taxon>
        <taxon>Endopterygota</taxon>
        <taxon>Diptera</taxon>
        <taxon>Nematocera</taxon>
        <taxon>Culicoidea</taxon>
        <taxon>Culicidae</taxon>
        <taxon>Culicinae</taxon>
        <taxon>Aedini</taxon>
        <taxon>Aedes</taxon>
        <taxon>Stegomyia</taxon>
    </lineage>
</organism>
<keyword evidence="2" id="KW-0732">Signal</keyword>
<protein>
    <submittedName>
        <fullName evidence="3">Uncharacterized protein</fullName>
    </submittedName>
</protein>
<dbReference type="Proteomes" id="UP000069940">
    <property type="component" value="Unassembled WGS sequence"/>
</dbReference>
<evidence type="ECO:0000313" key="3">
    <source>
        <dbReference type="EnsemblMetazoa" id="AALFPA23_007136.P9453"/>
    </source>
</evidence>
<keyword evidence="1" id="KW-1133">Transmembrane helix</keyword>
<name>A0ABM1Y9U9_AEDAL</name>
<reference evidence="3" key="2">
    <citation type="submission" date="2025-05" db="UniProtKB">
        <authorList>
            <consortium name="EnsemblMetazoa"/>
        </authorList>
    </citation>
    <scope>IDENTIFICATION</scope>
    <source>
        <strain evidence="3">Foshan</strain>
    </source>
</reference>
<evidence type="ECO:0000256" key="1">
    <source>
        <dbReference type="SAM" id="Phobius"/>
    </source>
</evidence>